<evidence type="ECO:0000256" key="2">
    <source>
        <dbReference type="ARBA" id="ARBA00023125"/>
    </source>
</evidence>
<evidence type="ECO:0000256" key="1">
    <source>
        <dbReference type="ARBA" id="ARBA00023015"/>
    </source>
</evidence>
<organism evidence="5 6">
    <name type="scientific">Segetibacter aerophilus</name>
    <dbReference type="NCBI Taxonomy" id="670293"/>
    <lineage>
        <taxon>Bacteria</taxon>
        <taxon>Pseudomonadati</taxon>
        <taxon>Bacteroidota</taxon>
        <taxon>Chitinophagia</taxon>
        <taxon>Chitinophagales</taxon>
        <taxon>Chitinophagaceae</taxon>
        <taxon>Segetibacter</taxon>
    </lineage>
</organism>
<dbReference type="GO" id="GO:0003700">
    <property type="term" value="F:DNA-binding transcription factor activity"/>
    <property type="evidence" value="ECO:0007669"/>
    <property type="project" value="InterPro"/>
</dbReference>
<dbReference type="Proteomes" id="UP000321513">
    <property type="component" value="Unassembled WGS sequence"/>
</dbReference>
<dbReference type="AlphaFoldDB" id="A0A512B884"/>
<keyword evidence="3" id="KW-0804">Transcription</keyword>
<comment type="caution">
    <text evidence="5">The sequence shown here is derived from an EMBL/GenBank/DDBJ whole genome shotgun (WGS) entry which is preliminary data.</text>
</comment>
<dbReference type="OrthoDB" id="952277at2"/>
<dbReference type="PANTHER" id="PTHR43280">
    <property type="entry name" value="ARAC-FAMILY TRANSCRIPTIONAL REGULATOR"/>
    <property type="match status" value="1"/>
</dbReference>
<evidence type="ECO:0000313" key="6">
    <source>
        <dbReference type="Proteomes" id="UP000321513"/>
    </source>
</evidence>
<protein>
    <recommendedName>
        <fullName evidence="4">HTH araC/xylS-type domain-containing protein</fullName>
    </recommendedName>
</protein>
<dbReference type="InterPro" id="IPR009057">
    <property type="entry name" value="Homeodomain-like_sf"/>
</dbReference>
<keyword evidence="2" id="KW-0238">DNA-binding</keyword>
<reference evidence="5 6" key="1">
    <citation type="submission" date="2019-07" db="EMBL/GenBank/DDBJ databases">
        <title>Whole genome shotgun sequence of Segetibacter aerophilus NBRC 106135.</title>
        <authorList>
            <person name="Hosoyama A."/>
            <person name="Uohara A."/>
            <person name="Ohji S."/>
            <person name="Ichikawa N."/>
        </authorList>
    </citation>
    <scope>NUCLEOTIDE SEQUENCE [LARGE SCALE GENOMIC DNA]</scope>
    <source>
        <strain evidence="5 6">NBRC 106135</strain>
    </source>
</reference>
<accession>A0A512B884</accession>
<evidence type="ECO:0000259" key="4">
    <source>
        <dbReference type="PROSITE" id="PS01124"/>
    </source>
</evidence>
<proteinExistence type="predicted"/>
<gene>
    <name evidence="5" type="ORF">SAE01_06640</name>
</gene>
<dbReference type="SUPFAM" id="SSF46689">
    <property type="entry name" value="Homeodomain-like"/>
    <property type="match status" value="1"/>
</dbReference>
<feature type="domain" description="HTH araC/xylS-type" evidence="4">
    <location>
        <begin position="64"/>
        <end position="167"/>
    </location>
</feature>
<dbReference type="PROSITE" id="PS00041">
    <property type="entry name" value="HTH_ARAC_FAMILY_1"/>
    <property type="match status" value="1"/>
</dbReference>
<dbReference type="PROSITE" id="PS01124">
    <property type="entry name" value="HTH_ARAC_FAMILY_2"/>
    <property type="match status" value="1"/>
</dbReference>
<dbReference type="InterPro" id="IPR018062">
    <property type="entry name" value="HTH_AraC-typ_CS"/>
</dbReference>
<name>A0A512B884_9BACT</name>
<evidence type="ECO:0000256" key="3">
    <source>
        <dbReference type="ARBA" id="ARBA00023163"/>
    </source>
</evidence>
<dbReference type="GO" id="GO:0043565">
    <property type="term" value="F:sequence-specific DNA binding"/>
    <property type="evidence" value="ECO:0007669"/>
    <property type="project" value="InterPro"/>
</dbReference>
<dbReference type="Gene3D" id="1.10.10.60">
    <property type="entry name" value="Homeodomain-like"/>
    <property type="match status" value="1"/>
</dbReference>
<dbReference type="InterPro" id="IPR018060">
    <property type="entry name" value="HTH_AraC"/>
</dbReference>
<dbReference type="PANTHER" id="PTHR43280:SF28">
    <property type="entry name" value="HTH-TYPE TRANSCRIPTIONAL ACTIVATOR RHAS"/>
    <property type="match status" value="1"/>
</dbReference>
<keyword evidence="6" id="KW-1185">Reference proteome</keyword>
<dbReference type="Pfam" id="PF12833">
    <property type="entry name" value="HTH_18"/>
    <property type="match status" value="1"/>
</dbReference>
<evidence type="ECO:0000313" key="5">
    <source>
        <dbReference type="EMBL" id="GEO08168.1"/>
    </source>
</evidence>
<keyword evidence="1" id="KW-0805">Transcription regulation</keyword>
<dbReference type="SMART" id="SM00342">
    <property type="entry name" value="HTH_ARAC"/>
    <property type="match status" value="1"/>
</dbReference>
<sequence>MICPCCTEVVKLLLQKFEIPYVSINSGVIELTETVGAEKIFLFGCELQKYDLELVTDLHILLPEKIKKLIIELVYKRDKLSINLSDYLSQKLHYNYTYLSNLFRLQEGKTIEHFLIEKKIHRAKELLTFENLSLTETANMLNYSSTAHLSKQFKKVTGQSPSLFKLEFLNNGQKK</sequence>
<dbReference type="EMBL" id="BJYT01000001">
    <property type="protein sequence ID" value="GEO08168.1"/>
    <property type="molecule type" value="Genomic_DNA"/>
</dbReference>